<dbReference type="Proteomes" id="UP000542405">
    <property type="component" value="Unassembled WGS sequence"/>
</dbReference>
<evidence type="ECO:0000313" key="1">
    <source>
        <dbReference type="EMBL" id="NMU93737.1"/>
    </source>
</evidence>
<dbReference type="RefSeq" id="WP_169538149.1">
    <property type="nucleotide sequence ID" value="NZ_CADILJ010000040.1"/>
</dbReference>
<evidence type="ECO:0000313" key="2">
    <source>
        <dbReference type="Proteomes" id="UP000542405"/>
    </source>
</evidence>
<sequence length="69" mass="7917">MALQLVVEGLAFHQRISTLRKAAADRPLPPSQRFSRRRHDDVIVDAVIFPTLKTVCQNRLEQACNPRQH</sequence>
<accession>A0A848NRC5</accession>
<reference evidence="1 2" key="1">
    <citation type="submission" date="2020-04" db="EMBL/GenBank/DDBJ databases">
        <title>Achromobacter ruhlandii genome sequencing and assembly.</title>
        <authorList>
            <person name="Martins R.C.R."/>
            <person name="Perdigao-Neto L.V."/>
            <person name="Levin A.S.S."/>
            <person name="Costa S.F."/>
        </authorList>
    </citation>
    <scope>NUCLEOTIDE SEQUENCE [LARGE SCALE GENOMIC DNA]</scope>
    <source>
        <strain evidence="1 2">9035ralo</strain>
    </source>
</reference>
<gene>
    <name evidence="1" type="ORF">HGQ98_31110</name>
</gene>
<dbReference type="AlphaFoldDB" id="A0A848NRC5"/>
<name>A0A848NRC5_9BURK</name>
<protein>
    <submittedName>
        <fullName evidence="1">Uncharacterized protein</fullName>
    </submittedName>
</protein>
<proteinExistence type="predicted"/>
<organism evidence="1 2">
    <name type="scientific">Achromobacter ruhlandii</name>
    <dbReference type="NCBI Taxonomy" id="72557"/>
    <lineage>
        <taxon>Bacteria</taxon>
        <taxon>Pseudomonadati</taxon>
        <taxon>Pseudomonadota</taxon>
        <taxon>Betaproteobacteria</taxon>
        <taxon>Burkholderiales</taxon>
        <taxon>Alcaligenaceae</taxon>
        <taxon>Achromobacter</taxon>
    </lineage>
</organism>
<dbReference type="GeneID" id="75046820"/>
<comment type="caution">
    <text evidence="1">The sequence shown here is derived from an EMBL/GenBank/DDBJ whole genome shotgun (WGS) entry which is preliminary data.</text>
</comment>
<dbReference type="EMBL" id="JABBZE010000824">
    <property type="protein sequence ID" value="NMU93737.1"/>
    <property type="molecule type" value="Genomic_DNA"/>
</dbReference>